<keyword evidence="7" id="KW-1185">Reference proteome</keyword>
<dbReference type="EMBL" id="CP141886">
    <property type="protein sequence ID" value="WRT67551.1"/>
    <property type="molecule type" value="Genomic_DNA"/>
</dbReference>
<sequence length="691" mass="78875">MPGEQEDDSRRHKITRIRPFLSCTECIRRKVKCDRNKPCGACKSRSKRKECLFPASLDQTFSPSRHAEFSQIPSPKISSRVKRKRQRSEHDWTEPESSISSSLSRNGRSWQDRGNPSEDRSDGRYTEHAVKDMEDYLTAGAMSAKWTLSSQNNEGDSQSVLPPSESVIERLTAQQCISSHRSLYDQVLNSLPNRKEALHCLVARYFSNVAWHWHILHRQSFLEEYEAFGVLLDRGELPQVDPLWIACLFGVLAHAANSFDEVDEVTGMFFQAIDLADLPDQFARAAGSALECGDWLGKARIRSIQALSLLSTYLIFNAAPSAIERLGLYCICAMRMCQELGIHLLSDDPTKMPLPDPAFPQRPSLLKREISLRLFYNCLTLDLLQHRHRPFMDPSDVTCGLPGNYDDDHLSFDTEDVPRPAPSLTESAIDILRYESAKMQREWLDVVRRDKIPSDEVLLDIDQRLVQVHNRYALGDMPPDENRQKTWSKLISVYNLHVRRMRFHRPFIRSRQNCPTQISLRNAVEDAAKGLMIAATELFRLGAPLARGSFFLLHLQSAVVVLVQSSWYTPESAKEHLEDELIRNVHHIFQHYAQSLRVQVRRAARIGARTIKLLIETVEDRRSFAGSHESFIHALKRIGDTVKRAERAQGPPAHLDTQDLALVQRSVDTSILLPDPELEAWMFAFMSVCES</sequence>
<feature type="compositionally biased region" description="Basic and acidic residues" evidence="4">
    <location>
        <begin position="115"/>
        <end position="125"/>
    </location>
</feature>
<protein>
    <recommendedName>
        <fullName evidence="5">Zn(2)-C6 fungal-type domain-containing protein</fullName>
    </recommendedName>
</protein>
<dbReference type="CDD" id="cd00067">
    <property type="entry name" value="GAL4"/>
    <property type="match status" value="1"/>
</dbReference>
<evidence type="ECO:0000256" key="1">
    <source>
        <dbReference type="ARBA" id="ARBA00004123"/>
    </source>
</evidence>
<accession>A0ABZ1D3K1</accession>
<evidence type="ECO:0000313" key="6">
    <source>
        <dbReference type="EMBL" id="WRT67551.1"/>
    </source>
</evidence>
<feature type="domain" description="Zn(2)-C6 fungal-type" evidence="5">
    <location>
        <begin position="22"/>
        <end position="53"/>
    </location>
</feature>
<evidence type="ECO:0000256" key="2">
    <source>
        <dbReference type="ARBA" id="ARBA00022723"/>
    </source>
</evidence>
<dbReference type="RefSeq" id="XP_062792291.1">
    <property type="nucleotide sequence ID" value="XM_062936240.1"/>
</dbReference>
<organism evidence="6 7">
    <name type="scientific">Kwoniella shivajii</name>
    <dbReference type="NCBI Taxonomy" id="564305"/>
    <lineage>
        <taxon>Eukaryota</taxon>
        <taxon>Fungi</taxon>
        <taxon>Dikarya</taxon>
        <taxon>Basidiomycota</taxon>
        <taxon>Agaricomycotina</taxon>
        <taxon>Tremellomycetes</taxon>
        <taxon>Tremellales</taxon>
        <taxon>Cryptococcaceae</taxon>
        <taxon>Kwoniella</taxon>
    </lineage>
</organism>
<evidence type="ECO:0000256" key="4">
    <source>
        <dbReference type="SAM" id="MobiDB-lite"/>
    </source>
</evidence>
<keyword evidence="3" id="KW-0539">Nucleus</keyword>
<dbReference type="InterPro" id="IPR001138">
    <property type="entry name" value="Zn2Cys6_DnaBD"/>
</dbReference>
<dbReference type="InterPro" id="IPR050613">
    <property type="entry name" value="Sec_Metabolite_Reg"/>
</dbReference>
<dbReference type="Pfam" id="PF00172">
    <property type="entry name" value="Zn_clus"/>
    <property type="match status" value="1"/>
</dbReference>
<evidence type="ECO:0000256" key="3">
    <source>
        <dbReference type="ARBA" id="ARBA00023242"/>
    </source>
</evidence>
<dbReference type="GeneID" id="87956654"/>
<gene>
    <name evidence="6" type="ORF">IL334_004523</name>
</gene>
<dbReference type="PANTHER" id="PTHR31001">
    <property type="entry name" value="UNCHARACTERIZED TRANSCRIPTIONAL REGULATORY PROTEIN"/>
    <property type="match status" value="1"/>
</dbReference>
<dbReference type="PROSITE" id="PS50048">
    <property type="entry name" value="ZN2_CY6_FUNGAL_2"/>
    <property type="match status" value="1"/>
</dbReference>
<dbReference type="SMART" id="SM00066">
    <property type="entry name" value="GAL4"/>
    <property type="match status" value="1"/>
</dbReference>
<dbReference type="InterPro" id="IPR036864">
    <property type="entry name" value="Zn2-C6_fun-type_DNA-bd_sf"/>
</dbReference>
<name>A0ABZ1D3K1_9TREE</name>
<reference evidence="6 7" key="1">
    <citation type="submission" date="2024-01" db="EMBL/GenBank/DDBJ databases">
        <title>Comparative genomics of Cryptococcus and Kwoniella reveals pathogenesis evolution and contrasting modes of karyotype evolution via chromosome fusion or intercentromeric recombination.</title>
        <authorList>
            <person name="Coelho M.A."/>
            <person name="David-Palma M."/>
            <person name="Shea T."/>
            <person name="Bowers K."/>
            <person name="McGinley-Smith S."/>
            <person name="Mohammad A.W."/>
            <person name="Gnirke A."/>
            <person name="Yurkov A.M."/>
            <person name="Nowrousian M."/>
            <person name="Sun S."/>
            <person name="Cuomo C.A."/>
            <person name="Heitman J."/>
        </authorList>
    </citation>
    <scope>NUCLEOTIDE SEQUENCE [LARGE SCALE GENOMIC DNA]</scope>
    <source>
        <strain evidence="6">CBS 11374</strain>
    </source>
</reference>
<dbReference type="InterPro" id="IPR007219">
    <property type="entry name" value="XnlR_reg_dom"/>
</dbReference>
<feature type="region of interest" description="Disordered" evidence="4">
    <location>
        <begin position="64"/>
        <end position="125"/>
    </location>
</feature>
<dbReference type="CDD" id="cd12148">
    <property type="entry name" value="fungal_TF_MHR"/>
    <property type="match status" value="1"/>
</dbReference>
<evidence type="ECO:0000259" key="5">
    <source>
        <dbReference type="PROSITE" id="PS50048"/>
    </source>
</evidence>
<proteinExistence type="predicted"/>
<dbReference type="SUPFAM" id="SSF57701">
    <property type="entry name" value="Zn2/Cys6 DNA-binding domain"/>
    <property type="match status" value="1"/>
</dbReference>
<comment type="subcellular location">
    <subcellularLocation>
        <location evidence="1">Nucleus</location>
    </subcellularLocation>
</comment>
<dbReference type="Pfam" id="PF04082">
    <property type="entry name" value="Fungal_trans"/>
    <property type="match status" value="1"/>
</dbReference>
<keyword evidence="2" id="KW-0479">Metal-binding</keyword>
<dbReference type="Proteomes" id="UP001329825">
    <property type="component" value="Chromosome 6"/>
</dbReference>
<feature type="compositionally biased region" description="Polar residues" evidence="4">
    <location>
        <begin position="105"/>
        <end position="114"/>
    </location>
</feature>
<evidence type="ECO:0000313" key="7">
    <source>
        <dbReference type="Proteomes" id="UP001329825"/>
    </source>
</evidence>
<dbReference type="Gene3D" id="4.10.240.10">
    <property type="entry name" value="Zn(2)-C6 fungal-type DNA-binding domain"/>
    <property type="match status" value="1"/>
</dbReference>